<dbReference type="Proteomes" id="UP001519460">
    <property type="component" value="Unassembled WGS sequence"/>
</dbReference>
<comment type="caution">
    <text evidence="1">The sequence shown here is derived from an EMBL/GenBank/DDBJ whole genome shotgun (WGS) entry which is preliminary data.</text>
</comment>
<reference evidence="1 2" key="1">
    <citation type="journal article" date="2023" name="Sci. Data">
        <title>Genome assembly of the Korean intertidal mud-creeper Batillaria attramentaria.</title>
        <authorList>
            <person name="Patra A.K."/>
            <person name="Ho P.T."/>
            <person name="Jun S."/>
            <person name="Lee S.J."/>
            <person name="Kim Y."/>
            <person name="Won Y.J."/>
        </authorList>
    </citation>
    <scope>NUCLEOTIDE SEQUENCE [LARGE SCALE GENOMIC DNA]</scope>
    <source>
        <strain evidence="1">Wonlab-2016</strain>
    </source>
</reference>
<name>A0ABD0KIU8_9CAEN</name>
<gene>
    <name evidence="1" type="ORF">BaRGS_00021643</name>
</gene>
<evidence type="ECO:0000313" key="1">
    <source>
        <dbReference type="EMBL" id="KAK7487148.1"/>
    </source>
</evidence>
<dbReference type="AlphaFoldDB" id="A0ABD0KIU8"/>
<organism evidence="1 2">
    <name type="scientific">Batillaria attramentaria</name>
    <dbReference type="NCBI Taxonomy" id="370345"/>
    <lineage>
        <taxon>Eukaryota</taxon>
        <taxon>Metazoa</taxon>
        <taxon>Spiralia</taxon>
        <taxon>Lophotrochozoa</taxon>
        <taxon>Mollusca</taxon>
        <taxon>Gastropoda</taxon>
        <taxon>Caenogastropoda</taxon>
        <taxon>Sorbeoconcha</taxon>
        <taxon>Cerithioidea</taxon>
        <taxon>Batillariidae</taxon>
        <taxon>Batillaria</taxon>
    </lineage>
</organism>
<evidence type="ECO:0000313" key="2">
    <source>
        <dbReference type="Proteomes" id="UP001519460"/>
    </source>
</evidence>
<sequence>MISRRLKSNVTVYVTGSVAATLVTDTAFLPPGRDNLYSVSDLEITMTDSAAGPASLEFQVQSISGFSVQFSFSFSLPILSRVPLTIRSFTSVSTEAGAWYSPPGNFKPLSRA</sequence>
<protein>
    <submittedName>
        <fullName evidence="1">Uncharacterized protein</fullName>
    </submittedName>
</protein>
<proteinExistence type="predicted"/>
<dbReference type="EMBL" id="JACVVK020000169">
    <property type="protein sequence ID" value="KAK7487148.1"/>
    <property type="molecule type" value="Genomic_DNA"/>
</dbReference>
<accession>A0ABD0KIU8</accession>
<keyword evidence="2" id="KW-1185">Reference proteome</keyword>